<dbReference type="InterPro" id="IPR029044">
    <property type="entry name" value="Nucleotide-diphossugar_trans"/>
</dbReference>
<protein>
    <submittedName>
        <fullName evidence="4">Lipopolysaccharide biosynthesis protein, LPS:glycosyltransferase</fullName>
    </submittedName>
</protein>
<keyword evidence="1" id="KW-0328">Glycosyltransferase</keyword>
<evidence type="ECO:0000313" key="5">
    <source>
        <dbReference type="Proteomes" id="UP000198761"/>
    </source>
</evidence>
<dbReference type="AlphaFoldDB" id="A0A1H8CLR9"/>
<dbReference type="InterPro" id="IPR002495">
    <property type="entry name" value="Glyco_trans_8"/>
</dbReference>
<accession>A0A1H8CLR9</accession>
<dbReference type="Pfam" id="PF01501">
    <property type="entry name" value="Glyco_transf_8"/>
    <property type="match status" value="1"/>
</dbReference>
<dbReference type="EMBL" id="FOCE01000002">
    <property type="protein sequence ID" value="SEM95985.1"/>
    <property type="molecule type" value="Genomic_DNA"/>
</dbReference>
<keyword evidence="5" id="KW-1185">Reference proteome</keyword>
<dbReference type="PANTHER" id="PTHR13778:SF47">
    <property type="entry name" value="LIPOPOLYSACCHARIDE 1,3-GALACTOSYLTRANSFERASE"/>
    <property type="match status" value="1"/>
</dbReference>
<keyword evidence="3" id="KW-0479">Metal-binding</keyword>
<gene>
    <name evidence="4" type="ORF">SAMN04488103_102561</name>
</gene>
<dbReference type="SUPFAM" id="SSF53448">
    <property type="entry name" value="Nucleotide-diphospho-sugar transferases"/>
    <property type="match status" value="1"/>
</dbReference>
<sequence>MSGADVTYVFDAGYLRPSLISAWSVLKHRPADITLRFLVTEVIPALASAVERLRAAFPQAHIHVQLIDFDRTLAVGGHVSATALARLNLPQLLEAPTLYLDGDTMVRRDLGPLFAPDPDQRPIAAVRDPGILKALHQKAGHGWLPSRKSARHLRDLEKISHLVDAADYINSGVVLFDLPRIRALGLDTRMGDLRAAVALRQQYQLRFNDQNWLNVVFRGQIRHLAPEWNTLWGNRLTGRSPFPQSERAAFVASRDDPAVVHFTGRLRPWEIRHPIFHPKRRPWLAAYKALQAEAEASLRMA</sequence>
<dbReference type="GO" id="GO:0016757">
    <property type="term" value="F:glycosyltransferase activity"/>
    <property type="evidence" value="ECO:0007669"/>
    <property type="project" value="UniProtKB-KW"/>
</dbReference>
<evidence type="ECO:0000256" key="1">
    <source>
        <dbReference type="ARBA" id="ARBA00022676"/>
    </source>
</evidence>
<proteinExistence type="predicted"/>
<evidence type="ECO:0000256" key="2">
    <source>
        <dbReference type="ARBA" id="ARBA00022679"/>
    </source>
</evidence>
<evidence type="ECO:0000313" key="4">
    <source>
        <dbReference type="EMBL" id="SEM95985.1"/>
    </source>
</evidence>
<reference evidence="4 5" key="1">
    <citation type="submission" date="2016-10" db="EMBL/GenBank/DDBJ databases">
        <authorList>
            <person name="de Groot N.N."/>
        </authorList>
    </citation>
    <scope>NUCLEOTIDE SEQUENCE [LARGE SCALE GENOMIC DNA]</scope>
    <source>
        <strain evidence="4 5">DSM 3857</strain>
    </source>
</reference>
<name>A0A1H8CLR9_9RHOB</name>
<keyword evidence="2 4" id="KW-0808">Transferase</keyword>
<dbReference type="PANTHER" id="PTHR13778">
    <property type="entry name" value="GLYCOSYLTRANSFERASE 8 DOMAIN-CONTAINING PROTEIN"/>
    <property type="match status" value="1"/>
</dbReference>
<organism evidence="4 5">
    <name type="scientific">Gemmobacter aquatilis</name>
    <dbReference type="NCBI Taxonomy" id="933059"/>
    <lineage>
        <taxon>Bacteria</taxon>
        <taxon>Pseudomonadati</taxon>
        <taxon>Pseudomonadota</taxon>
        <taxon>Alphaproteobacteria</taxon>
        <taxon>Rhodobacterales</taxon>
        <taxon>Paracoccaceae</taxon>
        <taxon>Gemmobacter</taxon>
    </lineage>
</organism>
<dbReference type="InterPro" id="IPR050748">
    <property type="entry name" value="Glycosyltrans_8_dom-fam"/>
</dbReference>
<dbReference type="Proteomes" id="UP000198761">
    <property type="component" value="Unassembled WGS sequence"/>
</dbReference>
<dbReference type="RefSeq" id="WP_175482042.1">
    <property type="nucleotide sequence ID" value="NZ_FOCE01000002.1"/>
</dbReference>
<dbReference type="STRING" id="933059.SAMN04488103_102561"/>
<evidence type="ECO:0000256" key="3">
    <source>
        <dbReference type="ARBA" id="ARBA00022723"/>
    </source>
</evidence>
<dbReference type="Gene3D" id="3.90.550.10">
    <property type="entry name" value="Spore Coat Polysaccharide Biosynthesis Protein SpsA, Chain A"/>
    <property type="match status" value="1"/>
</dbReference>
<dbReference type="GO" id="GO:0046872">
    <property type="term" value="F:metal ion binding"/>
    <property type="evidence" value="ECO:0007669"/>
    <property type="project" value="UniProtKB-KW"/>
</dbReference>